<dbReference type="AlphaFoldDB" id="A0A1K2H974"/>
<dbReference type="Pfam" id="PF00583">
    <property type="entry name" value="Acetyltransf_1"/>
    <property type="match status" value="1"/>
</dbReference>
<keyword evidence="3" id="KW-1185">Reference proteome</keyword>
<dbReference type="InterPro" id="IPR016181">
    <property type="entry name" value="Acyl_CoA_acyltransferase"/>
</dbReference>
<dbReference type="EMBL" id="FPKR01000003">
    <property type="protein sequence ID" value="SFZ73344.1"/>
    <property type="molecule type" value="Genomic_DNA"/>
</dbReference>
<accession>A0A1K2H974</accession>
<dbReference type="STRING" id="1121279.SAMN02745887_00778"/>
<feature type="domain" description="N-acetyltransferase" evidence="1">
    <location>
        <begin position="11"/>
        <end position="159"/>
    </location>
</feature>
<dbReference type="SUPFAM" id="SSF55729">
    <property type="entry name" value="Acyl-CoA N-acyltransferases (Nat)"/>
    <property type="match status" value="1"/>
</dbReference>
<dbReference type="OrthoDB" id="9805924at2"/>
<evidence type="ECO:0000259" key="1">
    <source>
        <dbReference type="PROSITE" id="PS51186"/>
    </source>
</evidence>
<dbReference type="InterPro" id="IPR000182">
    <property type="entry name" value="GNAT_dom"/>
</dbReference>
<dbReference type="Gene3D" id="3.40.630.30">
    <property type="match status" value="1"/>
</dbReference>
<sequence length="176" mass="19312">MKLPPPTMNTITITPAGPAQHGLLFRLLQLYYFEASHWSDEDILPSGLYDASEEGVRSYLLGGDDYALLAWVDGHPAGFALVEAAQGVPPARYELADMFVLPKYRGRGVAEALLAQTMLPSPAPWLVAVFKRDAAALRYWQKRFAQWPAKSVQAQADRADSPFHLFVVSALAPADA</sequence>
<evidence type="ECO:0000313" key="2">
    <source>
        <dbReference type="EMBL" id="SFZ73344.1"/>
    </source>
</evidence>
<dbReference type="GO" id="GO:0016747">
    <property type="term" value="F:acyltransferase activity, transferring groups other than amino-acyl groups"/>
    <property type="evidence" value="ECO:0007669"/>
    <property type="project" value="InterPro"/>
</dbReference>
<name>A0A1K2H974_9NEIS</name>
<dbReference type="Proteomes" id="UP000186513">
    <property type="component" value="Unassembled WGS sequence"/>
</dbReference>
<reference evidence="2 3" key="1">
    <citation type="submission" date="2016-11" db="EMBL/GenBank/DDBJ databases">
        <authorList>
            <person name="Jaros S."/>
            <person name="Januszkiewicz K."/>
            <person name="Wedrychowicz H."/>
        </authorList>
    </citation>
    <scope>NUCLEOTIDE SEQUENCE [LARGE SCALE GENOMIC DNA]</scope>
    <source>
        <strain evidence="2 3">DSM 18899</strain>
    </source>
</reference>
<keyword evidence="2" id="KW-0808">Transferase</keyword>
<dbReference type="RefSeq" id="WP_084658154.1">
    <property type="nucleotide sequence ID" value="NZ_FPKR01000003.1"/>
</dbReference>
<organism evidence="2 3">
    <name type="scientific">Chitinimonas taiwanensis DSM 18899</name>
    <dbReference type="NCBI Taxonomy" id="1121279"/>
    <lineage>
        <taxon>Bacteria</taxon>
        <taxon>Pseudomonadati</taxon>
        <taxon>Pseudomonadota</taxon>
        <taxon>Betaproteobacteria</taxon>
        <taxon>Neisseriales</taxon>
        <taxon>Chitinibacteraceae</taxon>
        <taxon>Chitinimonas</taxon>
    </lineage>
</organism>
<proteinExistence type="predicted"/>
<dbReference type="CDD" id="cd04301">
    <property type="entry name" value="NAT_SF"/>
    <property type="match status" value="1"/>
</dbReference>
<evidence type="ECO:0000313" key="3">
    <source>
        <dbReference type="Proteomes" id="UP000186513"/>
    </source>
</evidence>
<protein>
    <submittedName>
        <fullName evidence="2">Acetyltransferase (GNAT) domain-containing protein</fullName>
    </submittedName>
</protein>
<dbReference type="PROSITE" id="PS51186">
    <property type="entry name" value="GNAT"/>
    <property type="match status" value="1"/>
</dbReference>
<gene>
    <name evidence="2" type="ORF">SAMN02745887_00778</name>
</gene>